<dbReference type="AlphaFoldDB" id="A0A8S0YPP6"/>
<sequence length="68" mass="7706">MAVTKEMHHRSHLADNGAHVNVECVPLYNWVIPCRALRRMNQANLDLPSPPNALQMDVSRGRKGVIEF</sequence>
<dbReference type="EMBL" id="CADEBD010000037">
    <property type="protein sequence ID" value="CAB3220323.1"/>
    <property type="molecule type" value="Genomic_DNA"/>
</dbReference>
<evidence type="ECO:0000313" key="2">
    <source>
        <dbReference type="Proteomes" id="UP000494256"/>
    </source>
</evidence>
<comment type="caution">
    <text evidence="1">The sequence shown here is derived from an EMBL/GenBank/DDBJ whole genome shotgun (WGS) entry which is preliminary data.</text>
</comment>
<proteinExistence type="predicted"/>
<evidence type="ECO:0000313" key="1">
    <source>
        <dbReference type="EMBL" id="CAB3220323.1"/>
    </source>
</evidence>
<name>A0A8S0YPP6_ARCPL</name>
<protein>
    <submittedName>
        <fullName evidence="1">Uncharacterized protein</fullName>
    </submittedName>
</protein>
<reference evidence="1 2" key="1">
    <citation type="submission" date="2020-04" db="EMBL/GenBank/DDBJ databases">
        <authorList>
            <person name="Wallbank WR R."/>
            <person name="Pardo Diaz C."/>
            <person name="Kozak K."/>
            <person name="Martin S."/>
            <person name="Jiggins C."/>
            <person name="Moest M."/>
            <person name="Warren A I."/>
            <person name="Byers J.R.P. K."/>
            <person name="Montejo-Kovacevich G."/>
            <person name="Yen C E."/>
        </authorList>
    </citation>
    <scope>NUCLEOTIDE SEQUENCE [LARGE SCALE GENOMIC DNA]</scope>
</reference>
<organism evidence="1 2">
    <name type="scientific">Arctia plantaginis</name>
    <name type="common">Wood tiger moth</name>
    <name type="synonym">Phalaena plantaginis</name>
    <dbReference type="NCBI Taxonomy" id="874455"/>
    <lineage>
        <taxon>Eukaryota</taxon>
        <taxon>Metazoa</taxon>
        <taxon>Ecdysozoa</taxon>
        <taxon>Arthropoda</taxon>
        <taxon>Hexapoda</taxon>
        <taxon>Insecta</taxon>
        <taxon>Pterygota</taxon>
        <taxon>Neoptera</taxon>
        <taxon>Endopterygota</taxon>
        <taxon>Lepidoptera</taxon>
        <taxon>Glossata</taxon>
        <taxon>Ditrysia</taxon>
        <taxon>Noctuoidea</taxon>
        <taxon>Erebidae</taxon>
        <taxon>Arctiinae</taxon>
        <taxon>Arctia</taxon>
    </lineage>
</organism>
<dbReference type="OrthoDB" id="952271at2759"/>
<dbReference type="Proteomes" id="UP000494256">
    <property type="component" value="Unassembled WGS sequence"/>
</dbReference>
<accession>A0A8S0YPP6</accession>
<gene>
    <name evidence="1" type="ORF">APLA_LOCUS262</name>
</gene>